<accession>A0A7M7JJK7</accession>
<evidence type="ECO:0000256" key="2">
    <source>
        <dbReference type="ARBA" id="ARBA00022483"/>
    </source>
</evidence>
<keyword evidence="2" id="KW-0268">Exocytosis</keyword>
<dbReference type="Proteomes" id="UP000594260">
    <property type="component" value="Unplaced"/>
</dbReference>
<proteinExistence type="predicted"/>
<comment type="subcellular location">
    <subcellularLocation>
        <location evidence="1">Target cell membrane</location>
    </subcellularLocation>
</comment>
<sequence length="644" mass="73011">MTKLREKVKQSPSHHGRTLHTLARYVKVRQVQSRNQVKRKKLRKGLIHRRLCKVLPSPSVDFKILFDHKFGCRPCLWEPSMEMHTQQTWVRSGVGHGPKEDIFTQIRNVYREQGAHPEGRQEMLRLLESTNLSVRKQIVQEVVRLGTFVLHCSRQELERLCDLCEVDVTANSFDLLLGCAMRFRHSWERLNRSTRELEPEKLTTVTDIVDFLLQRGANINVTNYEGLTVLQKAAEERCGLSGLHVLISRGATGLTENVALDPIKSAALRQDITEFERLISQPDIEHERVVEAMELLWAIKPEARNRVPQPQQCNQYLLKGLFRREKNSIPQKQWVTSCPFLAGARVLNSFNDLYRYGKAEDTDEHVLSAILIIEKAFGSIDAIDIEVGLAIMQMAASFCGSSALLSRILRELCVKPNFPLMLCVPVMNPRAKDLTFRNFALTCVALCRVEVPRAWRWDLVNHVRFLLNGLSGKDSPEAQVATLRSNEERTAALYAIAFTMDQAGRWGVDGLAEERWLLELVKDGANVGARGWSGRGADRNSPAALVLSCSGYSYAVQKAFQDAVGCCGLTRRPQRLVTAVEPLRCLAARLLRQYPAELTEELNHVVLRGGVILKDFVDLHPVPFNVNVSKRPRLSDASHSRYWD</sequence>
<keyword evidence="5" id="KW-1053">Target membrane</keyword>
<dbReference type="GO" id="GO:0044231">
    <property type="term" value="C:host cell presynaptic membrane"/>
    <property type="evidence" value="ECO:0007669"/>
    <property type="project" value="UniProtKB-KW"/>
</dbReference>
<dbReference type="EnsemblMetazoa" id="XM_022797439">
    <property type="protein sequence ID" value="XP_022653174"/>
    <property type="gene ID" value="LOC111246972"/>
</dbReference>
<dbReference type="InterPro" id="IPR036770">
    <property type="entry name" value="Ankyrin_rpt-contain_sf"/>
</dbReference>
<dbReference type="SUPFAM" id="SSF48403">
    <property type="entry name" value="Ankyrin repeat"/>
    <property type="match status" value="1"/>
</dbReference>
<evidence type="ECO:0000256" key="4">
    <source>
        <dbReference type="ARBA" id="ARBA00023028"/>
    </source>
</evidence>
<keyword evidence="4" id="KW-0800">Toxin</keyword>
<dbReference type="KEGG" id="vde:111246972"/>
<name>A0A7M7JJK7_VARDE</name>
<organism evidence="6 7">
    <name type="scientific">Varroa destructor</name>
    <name type="common">Honeybee mite</name>
    <dbReference type="NCBI Taxonomy" id="109461"/>
    <lineage>
        <taxon>Eukaryota</taxon>
        <taxon>Metazoa</taxon>
        <taxon>Ecdysozoa</taxon>
        <taxon>Arthropoda</taxon>
        <taxon>Chelicerata</taxon>
        <taxon>Arachnida</taxon>
        <taxon>Acari</taxon>
        <taxon>Parasitiformes</taxon>
        <taxon>Mesostigmata</taxon>
        <taxon>Gamasina</taxon>
        <taxon>Dermanyssoidea</taxon>
        <taxon>Varroidae</taxon>
        <taxon>Varroa</taxon>
    </lineage>
</organism>
<protein>
    <submittedName>
        <fullName evidence="6">Uncharacterized protein</fullName>
    </submittedName>
</protein>
<dbReference type="InParanoid" id="A0A7M7JJK7"/>
<dbReference type="AlphaFoldDB" id="A0A7M7JJK7"/>
<keyword evidence="4" id="KW-0638">Presynaptic neurotoxin</keyword>
<keyword evidence="5" id="KW-0472">Membrane</keyword>
<dbReference type="GeneID" id="111246972"/>
<keyword evidence="7" id="KW-1185">Reference proteome</keyword>
<dbReference type="RefSeq" id="XP_022653174.1">
    <property type="nucleotide sequence ID" value="XM_022797439.1"/>
</dbReference>
<dbReference type="Gene3D" id="1.25.40.20">
    <property type="entry name" value="Ankyrin repeat-containing domain"/>
    <property type="match status" value="1"/>
</dbReference>
<reference evidence="6" key="1">
    <citation type="submission" date="2021-01" db="UniProtKB">
        <authorList>
            <consortium name="EnsemblMetazoa"/>
        </authorList>
    </citation>
    <scope>IDENTIFICATION</scope>
</reference>
<keyword evidence="4" id="KW-0528">Neurotoxin</keyword>
<evidence type="ECO:0000256" key="1">
    <source>
        <dbReference type="ARBA" id="ARBA00004175"/>
    </source>
</evidence>
<keyword evidence="3" id="KW-1052">Target cell membrane</keyword>
<dbReference type="GO" id="GO:0044218">
    <property type="term" value="C:other organism cell membrane"/>
    <property type="evidence" value="ECO:0007669"/>
    <property type="project" value="UniProtKB-KW"/>
</dbReference>
<evidence type="ECO:0000256" key="3">
    <source>
        <dbReference type="ARBA" id="ARBA00022537"/>
    </source>
</evidence>
<evidence type="ECO:0000313" key="7">
    <source>
        <dbReference type="Proteomes" id="UP000594260"/>
    </source>
</evidence>
<evidence type="ECO:0000313" key="6">
    <source>
        <dbReference type="EnsemblMetazoa" id="XP_022653174"/>
    </source>
</evidence>
<dbReference type="GO" id="GO:0006887">
    <property type="term" value="P:exocytosis"/>
    <property type="evidence" value="ECO:0007669"/>
    <property type="project" value="UniProtKB-KW"/>
</dbReference>
<evidence type="ECO:0000256" key="5">
    <source>
        <dbReference type="ARBA" id="ARBA00023298"/>
    </source>
</evidence>